<dbReference type="EMBL" id="QSAI01000064">
    <property type="protein sequence ID" value="RGW43371.1"/>
    <property type="molecule type" value="Genomic_DNA"/>
</dbReference>
<accession>A0A3E5EZU1</accession>
<reference evidence="2 7" key="2">
    <citation type="submission" date="2019-09" db="EMBL/GenBank/DDBJ databases">
        <title>Commensal-derived Metabolites Govern Vibrio cholerae Pathogenesis in Host.</title>
        <authorList>
            <person name="Yoon S.S."/>
            <person name="Yoon M.Y."/>
        </authorList>
    </citation>
    <scope>NUCLEOTIDE SEQUENCE [LARGE SCALE GENOMIC DNA]</scope>
    <source>
        <strain evidence="2 7">VIC01</strain>
    </source>
</reference>
<reference evidence="5 6" key="1">
    <citation type="submission" date="2018-08" db="EMBL/GenBank/DDBJ databases">
        <title>A genome reference for cultivated species of the human gut microbiota.</title>
        <authorList>
            <person name="Zou Y."/>
            <person name="Xue W."/>
            <person name="Luo G."/>
        </authorList>
    </citation>
    <scope>NUCLEOTIDE SEQUENCE [LARGE SCALE GENOMIC DNA]</scope>
    <source>
        <strain evidence="4 6">AF12-25</strain>
        <strain evidence="3 5">AF14-8</strain>
    </source>
</reference>
<evidence type="ECO:0000313" key="5">
    <source>
        <dbReference type="Proteomes" id="UP000285379"/>
    </source>
</evidence>
<dbReference type="Proteomes" id="UP000285469">
    <property type="component" value="Unassembled WGS sequence"/>
</dbReference>
<dbReference type="AlphaFoldDB" id="A0A3E5EZU1"/>
<feature type="signal peptide" evidence="1">
    <location>
        <begin position="1"/>
        <end position="19"/>
    </location>
</feature>
<evidence type="ECO:0000313" key="3">
    <source>
        <dbReference type="EMBL" id="RGV03161.1"/>
    </source>
</evidence>
<sequence length="222" mass="26051">MKKILSITMLLMFSIVVHAQQDVTQFLGIPIDGNKKEMVRKLKEKGYQNDPMSEALVGEFNGANVNVFVVTNNNKVCRIMVADANNVDERAIQIRFNRLCEQFAHNPKYVSLQDYTIPEDEDISYEISVHKKRYEAVFYQQPTDTVTVREKLRSVLLSKYTEEQLANPTEETQSEIIKLSTEYLMEDWSKRPVWFMISDYYGKYYITMFYDNEYNRANGEDL</sequence>
<gene>
    <name evidence="4" type="ORF">DWV70_21675</name>
    <name evidence="3" type="ORF">DWW27_22015</name>
    <name evidence="2" type="ORF">VIC01_00991</name>
</gene>
<evidence type="ECO:0000256" key="1">
    <source>
        <dbReference type="SAM" id="SignalP"/>
    </source>
</evidence>
<dbReference type="EMBL" id="QRYT01000090">
    <property type="protein sequence ID" value="RGV03161.1"/>
    <property type="molecule type" value="Genomic_DNA"/>
</dbReference>
<dbReference type="RefSeq" id="WP_117589461.1">
    <property type="nucleotide sequence ID" value="NZ_CP043529.1"/>
</dbReference>
<evidence type="ECO:0000313" key="4">
    <source>
        <dbReference type="EMBL" id="RGW43371.1"/>
    </source>
</evidence>
<name>A0A3E5EZU1_PHOVU</name>
<evidence type="ECO:0000313" key="7">
    <source>
        <dbReference type="Proteomes" id="UP000326091"/>
    </source>
</evidence>
<protein>
    <submittedName>
        <fullName evidence="3">Uncharacterized protein</fullName>
    </submittedName>
</protein>
<dbReference type="Proteomes" id="UP000285379">
    <property type="component" value="Unassembled WGS sequence"/>
</dbReference>
<organism evidence="3 5">
    <name type="scientific">Phocaeicola vulgatus</name>
    <name type="common">Bacteroides vulgatus</name>
    <dbReference type="NCBI Taxonomy" id="821"/>
    <lineage>
        <taxon>Bacteria</taxon>
        <taxon>Pseudomonadati</taxon>
        <taxon>Bacteroidota</taxon>
        <taxon>Bacteroidia</taxon>
        <taxon>Bacteroidales</taxon>
        <taxon>Bacteroidaceae</taxon>
        <taxon>Phocaeicola</taxon>
    </lineage>
</organism>
<feature type="chain" id="PRO_5044080772" evidence="1">
    <location>
        <begin position="20"/>
        <end position="222"/>
    </location>
</feature>
<evidence type="ECO:0000313" key="6">
    <source>
        <dbReference type="Proteomes" id="UP000285469"/>
    </source>
</evidence>
<keyword evidence="1" id="KW-0732">Signal</keyword>
<dbReference type="Proteomes" id="UP000326091">
    <property type="component" value="Chromosome"/>
</dbReference>
<proteinExistence type="predicted"/>
<evidence type="ECO:0000313" key="2">
    <source>
        <dbReference type="EMBL" id="QEW35505.1"/>
    </source>
</evidence>
<dbReference type="EMBL" id="CP043529">
    <property type="protein sequence ID" value="QEW35505.1"/>
    <property type="molecule type" value="Genomic_DNA"/>
</dbReference>